<gene>
    <name evidence="3" type="ORF">N47_F14930</name>
</gene>
<dbReference type="Gene3D" id="3.40.1550.10">
    <property type="entry name" value="CheC-like"/>
    <property type="match status" value="1"/>
</dbReference>
<proteinExistence type="predicted"/>
<evidence type="ECO:0000313" key="3">
    <source>
        <dbReference type="EMBL" id="CBX29798.1"/>
    </source>
</evidence>
<dbReference type="AlphaFoldDB" id="E1YGV4"/>
<dbReference type="InterPro" id="IPR028051">
    <property type="entry name" value="CheX-like_dom"/>
</dbReference>
<protein>
    <recommendedName>
        <fullName evidence="2">Chemotaxis phosphatase CheX-like domain-containing protein</fullName>
    </recommendedName>
</protein>
<dbReference type="SUPFAM" id="SSF103039">
    <property type="entry name" value="CheC-like"/>
    <property type="match status" value="1"/>
</dbReference>
<sequence length="155" mass="17242">MMMAMKQAISEVMDKMFFMPVRINEKPAALSEWFLSEKALVGATLDFTGPQAGFSYLFVPAGFAREITANFLGFSEDTISEKHERDTVKEALNMIVGYMLSQFDKKDAYKIGIPQYANGNDFLAKRPADGQNSSFSIETDDNYIAAGLIINTPLN</sequence>
<dbReference type="EMBL" id="FR695873">
    <property type="protein sequence ID" value="CBX29798.1"/>
    <property type="molecule type" value="Genomic_DNA"/>
</dbReference>
<dbReference type="InterPro" id="IPR028976">
    <property type="entry name" value="CheC-like_sf"/>
</dbReference>
<feature type="domain" description="Chemotaxis phosphatase CheX-like" evidence="2">
    <location>
        <begin position="41"/>
        <end position="134"/>
    </location>
</feature>
<keyword evidence="1" id="KW-0145">Chemotaxis</keyword>
<reference evidence="3" key="1">
    <citation type="journal article" date="2011" name="Environ. Microbiol.">
        <title>Genomic insights into the metabolic potential of the polycyclic aromatic hydrocarbon degrading sulfate-reducing Deltaproteobacterium N47.</title>
        <authorList>
            <person name="Bergmann F."/>
            <person name="Selesi D."/>
            <person name="Weinmaier T."/>
            <person name="Tischler P."/>
            <person name="Rattei T."/>
            <person name="Meckenstock R.U."/>
        </authorList>
    </citation>
    <scope>NUCLEOTIDE SEQUENCE</scope>
</reference>
<dbReference type="GO" id="GO:0006935">
    <property type="term" value="P:chemotaxis"/>
    <property type="evidence" value="ECO:0007669"/>
    <property type="project" value="UniProtKB-KW"/>
</dbReference>
<evidence type="ECO:0000259" key="2">
    <source>
        <dbReference type="Pfam" id="PF13690"/>
    </source>
</evidence>
<organism evidence="3">
    <name type="scientific">uncultured Desulfobacterium sp</name>
    <dbReference type="NCBI Taxonomy" id="201089"/>
    <lineage>
        <taxon>Bacteria</taxon>
        <taxon>Pseudomonadati</taxon>
        <taxon>Thermodesulfobacteriota</taxon>
        <taxon>Desulfobacteria</taxon>
        <taxon>Desulfobacterales</taxon>
        <taxon>Desulfobacteriaceae</taxon>
        <taxon>Desulfobacterium</taxon>
        <taxon>environmental samples</taxon>
    </lineage>
</organism>
<name>E1YGV4_9BACT</name>
<dbReference type="Pfam" id="PF13690">
    <property type="entry name" value="CheX"/>
    <property type="match status" value="1"/>
</dbReference>
<evidence type="ECO:0000256" key="1">
    <source>
        <dbReference type="ARBA" id="ARBA00022500"/>
    </source>
</evidence>
<accession>E1YGV4</accession>